<organism evidence="3 4">
    <name type="scientific">Streptomyces salyersiae</name>
    <dbReference type="NCBI Taxonomy" id="3075530"/>
    <lineage>
        <taxon>Bacteria</taxon>
        <taxon>Bacillati</taxon>
        <taxon>Actinomycetota</taxon>
        <taxon>Actinomycetes</taxon>
        <taxon>Kitasatosporales</taxon>
        <taxon>Streptomycetaceae</taxon>
        <taxon>Streptomyces</taxon>
    </lineage>
</organism>
<dbReference type="InterPro" id="IPR046151">
    <property type="entry name" value="DUF6153"/>
</dbReference>
<proteinExistence type="predicted"/>
<keyword evidence="2" id="KW-0812">Transmembrane</keyword>
<feature type="transmembrane region" description="Helical" evidence="2">
    <location>
        <begin position="16"/>
        <end position="35"/>
    </location>
</feature>
<dbReference type="Pfam" id="PF19650">
    <property type="entry name" value="DUF6153"/>
    <property type="match status" value="1"/>
</dbReference>
<sequence>MTSSTHHPSHRPAGRWLVLLVMTVLAGVLGMHALAPGGVPTEHAEARHDMVRTVEAPHSGDGCSHAHHEPGHLNHADGTCSATGVGSTYAPPALTAAVVDAPSASPLSESAPVSAQASRAPPDLSQLQLLRI</sequence>
<reference evidence="4" key="1">
    <citation type="submission" date="2023-07" db="EMBL/GenBank/DDBJ databases">
        <title>30 novel species of actinomycetes from the DSMZ collection.</title>
        <authorList>
            <person name="Nouioui I."/>
        </authorList>
    </citation>
    <scope>NUCLEOTIDE SEQUENCE [LARGE SCALE GENOMIC DNA]</scope>
    <source>
        <strain evidence="4">DSM 41770</strain>
    </source>
</reference>
<dbReference type="RefSeq" id="WP_311659142.1">
    <property type="nucleotide sequence ID" value="NZ_JAVREX010000010.1"/>
</dbReference>
<feature type="compositionally biased region" description="Low complexity" evidence="1">
    <location>
        <begin position="101"/>
        <end position="115"/>
    </location>
</feature>
<dbReference type="Proteomes" id="UP001183777">
    <property type="component" value="Unassembled WGS sequence"/>
</dbReference>
<feature type="compositionally biased region" description="Basic and acidic residues" evidence="1">
    <location>
        <begin position="64"/>
        <end position="75"/>
    </location>
</feature>
<name>A0ABU2RNH3_9ACTN</name>
<dbReference type="EMBL" id="JAVREX010000010">
    <property type="protein sequence ID" value="MDT0430403.1"/>
    <property type="molecule type" value="Genomic_DNA"/>
</dbReference>
<comment type="caution">
    <text evidence="3">The sequence shown here is derived from an EMBL/GenBank/DDBJ whole genome shotgun (WGS) entry which is preliminary data.</text>
</comment>
<evidence type="ECO:0000256" key="2">
    <source>
        <dbReference type="SAM" id="Phobius"/>
    </source>
</evidence>
<gene>
    <name evidence="3" type="ORF">RM649_22495</name>
</gene>
<accession>A0ABU2RNH3</accession>
<protein>
    <submittedName>
        <fullName evidence="3">DUF6153 family protein</fullName>
    </submittedName>
</protein>
<keyword evidence="2" id="KW-0472">Membrane</keyword>
<feature type="region of interest" description="Disordered" evidence="1">
    <location>
        <begin position="55"/>
        <end position="86"/>
    </location>
</feature>
<evidence type="ECO:0000313" key="4">
    <source>
        <dbReference type="Proteomes" id="UP001183777"/>
    </source>
</evidence>
<evidence type="ECO:0000256" key="1">
    <source>
        <dbReference type="SAM" id="MobiDB-lite"/>
    </source>
</evidence>
<keyword evidence="4" id="KW-1185">Reference proteome</keyword>
<evidence type="ECO:0000313" key="3">
    <source>
        <dbReference type="EMBL" id="MDT0430403.1"/>
    </source>
</evidence>
<feature type="region of interest" description="Disordered" evidence="1">
    <location>
        <begin position="101"/>
        <end position="124"/>
    </location>
</feature>
<keyword evidence="2" id="KW-1133">Transmembrane helix</keyword>